<organism evidence="2 3">
    <name type="scientific">Oceanibaculum indicum</name>
    <dbReference type="NCBI Taxonomy" id="526216"/>
    <lineage>
        <taxon>Bacteria</taxon>
        <taxon>Pseudomonadati</taxon>
        <taxon>Pseudomonadota</taxon>
        <taxon>Alphaproteobacteria</taxon>
        <taxon>Rhodospirillales</taxon>
        <taxon>Oceanibaculaceae</taxon>
        <taxon>Oceanibaculum</taxon>
    </lineage>
</organism>
<evidence type="ECO:0000259" key="1">
    <source>
        <dbReference type="PROSITE" id="PS51352"/>
    </source>
</evidence>
<sequence length="186" mass="20220">MSSITPLMPRQKVPALDLPLAGGGRFTLGETKPANFTLVVFYRGLHCPICGRYLADLQSKLDAFAERGVDVVAISSDSGERADEAKAVWKLDRLRVAYGLPLEEARAWGLYISTSKGKTSTGVVEPALFSEPGLFLVRPDGTLYFGTVQTMPFARPNFQEILGALDFVIKNDYPARGEVIDHTAAA</sequence>
<dbReference type="InterPro" id="IPR036249">
    <property type="entry name" value="Thioredoxin-like_sf"/>
</dbReference>
<evidence type="ECO:0000313" key="2">
    <source>
        <dbReference type="EMBL" id="RKQ72602.1"/>
    </source>
</evidence>
<dbReference type="EMBL" id="RBIG01000001">
    <property type="protein sequence ID" value="RKQ72602.1"/>
    <property type="molecule type" value="Genomic_DNA"/>
</dbReference>
<dbReference type="Pfam" id="PF00578">
    <property type="entry name" value="AhpC-TSA"/>
    <property type="match status" value="1"/>
</dbReference>
<dbReference type="PROSITE" id="PS51352">
    <property type="entry name" value="THIOREDOXIN_2"/>
    <property type="match status" value="1"/>
</dbReference>
<gene>
    <name evidence="2" type="ORF">BCL74_0370</name>
</gene>
<reference evidence="2 3" key="1">
    <citation type="submission" date="2018-10" db="EMBL/GenBank/DDBJ databases">
        <title>Comparative analysis of microorganisms from saline springs in Andes Mountain Range, Colombia.</title>
        <authorList>
            <person name="Rubin E."/>
        </authorList>
    </citation>
    <scope>NUCLEOTIDE SEQUENCE [LARGE SCALE GENOMIC DNA]</scope>
    <source>
        <strain evidence="2 3">USBA 36</strain>
    </source>
</reference>
<dbReference type="InterPro" id="IPR013766">
    <property type="entry name" value="Thioredoxin_domain"/>
</dbReference>
<dbReference type="SUPFAM" id="SSF52833">
    <property type="entry name" value="Thioredoxin-like"/>
    <property type="match status" value="1"/>
</dbReference>
<dbReference type="CDD" id="cd02970">
    <property type="entry name" value="PRX_like2"/>
    <property type="match status" value="1"/>
</dbReference>
<accession>A0A420WNV9</accession>
<feature type="domain" description="Thioredoxin" evidence="1">
    <location>
        <begin position="7"/>
        <end position="170"/>
    </location>
</feature>
<evidence type="ECO:0000313" key="3">
    <source>
        <dbReference type="Proteomes" id="UP000277424"/>
    </source>
</evidence>
<dbReference type="InterPro" id="IPR000866">
    <property type="entry name" value="AhpC/TSA"/>
</dbReference>
<protein>
    <submittedName>
        <fullName evidence="2">Peroxiredoxin</fullName>
    </submittedName>
</protein>
<proteinExistence type="predicted"/>
<dbReference type="RefSeq" id="WP_121217111.1">
    <property type="nucleotide sequence ID" value="NZ_RBIG01000001.1"/>
</dbReference>
<comment type="caution">
    <text evidence="2">The sequence shown here is derived from an EMBL/GenBank/DDBJ whole genome shotgun (WGS) entry which is preliminary data.</text>
</comment>
<dbReference type="GO" id="GO:0016491">
    <property type="term" value="F:oxidoreductase activity"/>
    <property type="evidence" value="ECO:0007669"/>
    <property type="project" value="InterPro"/>
</dbReference>
<dbReference type="AlphaFoldDB" id="A0A420WNV9"/>
<name>A0A420WNV9_9PROT</name>
<dbReference type="GO" id="GO:0016209">
    <property type="term" value="F:antioxidant activity"/>
    <property type="evidence" value="ECO:0007669"/>
    <property type="project" value="InterPro"/>
</dbReference>
<dbReference type="Proteomes" id="UP000277424">
    <property type="component" value="Unassembled WGS sequence"/>
</dbReference>
<dbReference type="Gene3D" id="3.40.30.10">
    <property type="entry name" value="Glutaredoxin"/>
    <property type="match status" value="1"/>
</dbReference>
<dbReference type="OrthoDB" id="9809746at2"/>